<dbReference type="GO" id="GO:0019748">
    <property type="term" value="P:secondary metabolic process"/>
    <property type="evidence" value="ECO:0007669"/>
    <property type="project" value="TreeGrafter"/>
</dbReference>
<dbReference type="GeneID" id="81421690"/>
<dbReference type="Gene3D" id="3.30.300.30">
    <property type="match status" value="1"/>
</dbReference>
<evidence type="ECO:0000313" key="9">
    <source>
        <dbReference type="Proteomes" id="UP001149163"/>
    </source>
</evidence>
<comment type="caution">
    <text evidence="8">The sequence shown here is derived from an EMBL/GenBank/DDBJ whole genome shotgun (WGS) entry which is preliminary data.</text>
</comment>
<dbReference type="Pfam" id="PF00501">
    <property type="entry name" value="AMP-binding"/>
    <property type="match status" value="1"/>
</dbReference>
<dbReference type="RefSeq" id="XP_056546120.1">
    <property type="nucleotide sequence ID" value="XM_056682514.1"/>
</dbReference>
<evidence type="ECO:0000259" key="7">
    <source>
        <dbReference type="Pfam" id="PF13193"/>
    </source>
</evidence>
<dbReference type="GO" id="GO:0016405">
    <property type="term" value="F:CoA-ligase activity"/>
    <property type="evidence" value="ECO:0007669"/>
    <property type="project" value="TreeGrafter"/>
</dbReference>
<dbReference type="GO" id="GO:0005524">
    <property type="term" value="F:ATP binding"/>
    <property type="evidence" value="ECO:0007669"/>
    <property type="project" value="UniProtKB-KW"/>
</dbReference>
<dbReference type="AlphaFoldDB" id="A0A9W9LT35"/>
<dbReference type="PANTHER" id="PTHR24096">
    <property type="entry name" value="LONG-CHAIN-FATTY-ACID--COA LIGASE"/>
    <property type="match status" value="1"/>
</dbReference>
<keyword evidence="3" id="KW-0436">Ligase</keyword>
<dbReference type="Pfam" id="PF13193">
    <property type="entry name" value="AMP-binding_C"/>
    <property type="match status" value="1"/>
</dbReference>
<dbReference type="Gene3D" id="3.40.50.12780">
    <property type="entry name" value="N-terminal domain of ligase-like"/>
    <property type="match status" value="1"/>
</dbReference>
<dbReference type="InterPro" id="IPR025110">
    <property type="entry name" value="AMP-bd_C"/>
</dbReference>
<evidence type="ECO:0000256" key="1">
    <source>
        <dbReference type="ARBA" id="ARBA00005179"/>
    </source>
</evidence>
<feature type="domain" description="AMP-binding enzyme C-terminal" evidence="7">
    <location>
        <begin position="491"/>
        <end position="570"/>
    </location>
</feature>
<protein>
    <submittedName>
        <fullName evidence="8">Uncharacterized protein</fullName>
    </submittedName>
</protein>
<evidence type="ECO:0000313" key="8">
    <source>
        <dbReference type="EMBL" id="KAJ5174512.1"/>
    </source>
</evidence>
<evidence type="ECO:0000256" key="4">
    <source>
        <dbReference type="ARBA" id="ARBA00022741"/>
    </source>
</evidence>
<evidence type="ECO:0000259" key="6">
    <source>
        <dbReference type="Pfam" id="PF00501"/>
    </source>
</evidence>
<dbReference type="SUPFAM" id="SSF56801">
    <property type="entry name" value="Acetyl-CoA synthetase-like"/>
    <property type="match status" value="1"/>
</dbReference>
<dbReference type="EMBL" id="JAPQKN010000001">
    <property type="protein sequence ID" value="KAJ5174512.1"/>
    <property type="molecule type" value="Genomic_DNA"/>
</dbReference>
<dbReference type="InterPro" id="IPR042099">
    <property type="entry name" value="ANL_N_sf"/>
</dbReference>
<keyword evidence="5" id="KW-0067">ATP-binding</keyword>
<evidence type="ECO:0000256" key="2">
    <source>
        <dbReference type="ARBA" id="ARBA00006432"/>
    </source>
</evidence>
<reference evidence="8" key="2">
    <citation type="journal article" date="2023" name="IMA Fungus">
        <title>Comparative genomic study of the Penicillium genus elucidates a diverse pangenome and 15 lateral gene transfer events.</title>
        <authorList>
            <person name="Petersen C."/>
            <person name="Sorensen T."/>
            <person name="Nielsen M.R."/>
            <person name="Sondergaard T.E."/>
            <person name="Sorensen J.L."/>
            <person name="Fitzpatrick D.A."/>
            <person name="Frisvad J.C."/>
            <person name="Nielsen K.L."/>
        </authorList>
    </citation>
    <scope>NUCLEOTIDE SEQUENCE</scope>
    <source>
        <strain evidence="8">IBT 26290</strain>
    </source>
</reference>
<evidence type="ECO:0000256" key="5">
    <source>
        <dbReference type="ARBA" id="ARBA00022840"/>
    </source>
</evidence>
<comment type="similarity">
    <text evidence="2">Belongs to the ATP-dependent AMP-binding enzyme family.</text>
</comment>
<organism evidence="8 9">
    <name type="scientific">Penicillium canariense</name>
    <dbReference type="NCBI Taxonomy" id="189055"/>
    <lineage>
        <taxon>Eukaryota</taxon>
        <taxon>Fungi</taxon>
        <taxon>Dikarya</taxon>
        <taxon>Ascomycota</taxon>
        <taxon>Pezizomycotina</taxon>
        <taxon>Eurotiomycetes</taxon>
        <taxon>Eurotiomycetidae</taxon>
        <taxon>Eurotiales</taxon>
        <taxon>Aspergillaceae</taxon>
        <taxon>Penicillium</taxon>
    </lineage>
</organism>
<keyword evidence="9" id="KW-1185">Reference proteome</keyword>
<accession>A0A9W9LT35</accession>
<feature type="domain" description="AMP-dependent synthetase/ligase" evidence="6">
    <location>
        <begin position="18"/>
        <end position="443"/>
    </location>
</feature>
<reference evidence="8" key="1">
    <citation type="submission" date="2022-11" db="EMBL/GenBank/DDBJ databases">
        <authorList>
            <person name="Petersen C."/>
        </authorList>
    </citation>
    <scope>NUCLEOTIDE SEQUENCE</scope>
    <source>
        <strain evidence="8">IBT 26290</strain>
    </source>
</reference>
<dbReference type="Proteomes" id="UP001149163">
    <property type="component" value="Unassembled WGS sequence"/>
</dbReference>
<dbReference type="PANTHER" id="PTHR24096:SF317">
    <property type="entry name" value="ADENYLATE-FORMING ENZYME AFEA"/>
    <property type="match status" value="1"/>
</dbReference>
<dbReference type="OrthoDB" id="6509636at2759"/>
<gene>
    <name evidence="8" type="ORF">N7482_000389</name>
</gene>
<sequence>MGSIPTSHDVVSFALDFQARYDPSEALLIDCHEPNQTINGTQLRLLVHTLIAGFKAHGMKKGDCVLLNLRNNVFYSRADISPYFTSLTHVAGAGGVYIGASPRSVPDELEHVINVARPVLIITEPDALPTVLAVSRKKSIPPHQLLLLDDLAFEATITLKQQDQQYAPAPAPLLADLTTTTEASSFTLLLGHGSAEPIFISDLATANSTPAAMYSTSGTTGLPKATTFTHGALIAGHLSAAANPPSYEVQRLICLPMYHLFGSFWSHLFPIRYGNTLYIAREFQLPLFLDAIRQHNISDTLLVPAMVHSIIQAPASLDPKSALTSIRYVAVSGAPIDRACMGQLQDLLHSDGCVGQIWGMTETGPVFQNRYPTGGDRAEQGDLGAIGSVLPGWEVDLRTPIEGPGVNEDEDQRAQQHPVEVVDAAAPPGRLYVRGAGLFNGYLGNSEAVADDQGWFSTGDIAYVNKRGQYFIVGRTKELIKVRGASVSPAEIEAVLLKHPLIADAAVTGVKLPGGRDEAPRAYVVRSAEASGKLTANDVYEFAQQRLASYKALDGGVHFVESIPRTVSGKVQRGKLAGMNDRRDALAELLKRLKAK</sequence>
<proteinExistence type="inferred from homology"/>
<dbReference type="InterPro" id="IPR045851">
    <property type="entry name" value="AMP-bd_C_sf"/>
</dbReference>
<dbReference type="InterPro" id="IPR000873">
    <property type="entry name" value="AMP-dep_synth/lig_dom"/>
</dbReference>
<name>A0A9W9LT35_9EURO</name>
<comment type="pathway">
    <text evidence="1">Secondary metabolite biosynthesis.</text>
</comment>
<keyword evidence="4" id="KW-0547">Nucleotide-binding</keyword>
<evidence type="ECO:0000256" key="3">
    <source>
        <dbReference type="ARBA" id="ARBA00022598"/>
    </source>
</evidence>